<evidence type="ECO:0000313" key="1">
    <source>
        <dbReference type="EMBL" id="KAI4863964.1"/>
    </source>
</evidence>
<name>A0ACB9YX19_9PEZI</name>
<dbReference type="EMBL" id="MU393494">
    <property type="protein sequence ID" value="KAI4863964.1"/>
    <property type="molecule type" value="Genomic_DNA"/>
</dbReference>
<protein>
    <submittedName>
        <fullName evidence="1">GroES-like protein</fullName>
    </submittedName>
</protein>
<keyword evidence="2" id="KW-1185">Reference proteome</keyword>
<sequence length="414" mass="43568">MTSHIHITSSLLSPSMQLSQTFLRLGIRRQIRPKFLSTSSLLTRNNSSIFTSSHTQTSPNSTQQQLRPFTHTRSKMATNNAAWIKAAKSRPFVVEPAPVWTPEANEILVKNHAVAINPVDGSLQAAGWWPLNYPTVLGQDVAGVVAAVGPGVTQFKVGDRVVGHAVGMATKRDQDNAFQEYTILQINMTAPLPDHVAFEKAAVLPLALSTAACGLFQDSNLKLQLPAVPPRAPTGKTVIVWGGASAVGSNAIQLLVSAGYEVFATASPKNFAYAKRLGASQVFDYASPTVQDDLIKALKGKTTGGALDCIGGAPQGVLQQVLAASEGDKGISSTKRGWPEPPAGVQMYSIFGTTLKDNAVGKAIYNDFLPAALAAGTFVPAPEPVVVGKGVGKIQEAVDVVNKGVSAAKIVVTL</sequence>
<dbReference type="Proteomes" id="UP001497700">
    <property type="component" value="Unassembled WGS sequence"/>
</dbReference>
<comment type="caution">
    <text evidence="1">The sequence shown here is derived from an EMBL/GenBank/DDBJ whole genome shotgun (WGS) entry which is preliminary data.</text>
</comment>
<gene>
    <name evidence="1" type="ORF">F4820DRAFT_353983</name>
</gene>
<accession>A0ACB9YX19</accession>
<evidence type="ECO:0000313" key="2">
    <source>
        <dbReference type="Proteomes" id="UP001497700"/>
    </source>
</evidence>
<organism evidence="1 2">
    <name type="scientific">Hypoxylon rubiginosum</name>
    <dbReference type="NCBI Taxonomy" id="110542"/>
    <lineage>
        <taxon>Eukaryota</taxon>
        <taxon>Fungi</taxon>
        <taxon>Dikarya</taxon>
        <taxon>Ascomycota</taxon>
        <taxon>Pezizomycotina</taxon>
        <taxon>Sordariomycetes</taxon>
        <taxon>Xylariomycetidae</taxon>
        <taxon>Xylariales</taxon>
        <taxon>Hypoxylaceae</taxon>
        <taxon>Hypoxylon</taxon>
    </lineage>
</organism>
<proteinExistence type="predicted"/>
<reference evidence="1 2" key="1">
    <citation type="journal article" date="2022" name="New Phytol.">
        <title>Ecological generalism drives hyperdiversity of secondary metabolite gene clusters in xylarialean endophytes.</title>
        <authorList>
            <person name="Franco M.E.E."/>
            <person name="Wisecaver J.H."/>
            <person name="Arnold A.E."/>
            <person name="Ju Y.M."/>
            <person name="Slot J.C."/>
            <person name="Ahrendt S."/>
            <person name="Moore L.P."/>
            <person name="Eastman K.E."/>
            <person name="Scott K."/>
            <person name="Konkel Z."/>
            <person name="Mondo S.J."/>
            <person name="Kuo A."/>
            <person name="Hayes R.D."/>
            <person name="Haridas S."/>
            <person name="Andreopoulos B."/>
            <person name="Riley R."/>
            <person name="LaButti K."/>
            <person name="Pangilinan J."/>
            <person name="Lipzen A."/>
            <person name="Amirebrahimi M."/>
            <person name="Yan J."/>
            <person name="Adam C."/>
            <person name="Keymanesh K."/>
            <person name="Ng V."/>
            <person name="Louie K."/>
            <person name="Northen T."/>
            <person name="Drula E."/>
            <person name="Henrissat B."/>
            <person name="Hsieh H.M."/>
            <person name="Youens-Clark K."/>
            <person name="Lutzoni F."/>
            <person name="Miadlikowska J."/>
            <person name="Eastwood D.C."/>
            <person name="Hamelin R.C."/>
            <person name="Grigoriev I.V."/>
            <person name="U'Ren J.M."/>
        </authorList>
    </citation>
    <scope>NUCLEOTIDE SEQUENCE [LARGE SCALE GENOMIC DNA]</scope>
    <source>
        <strain evidence="1 2">CBS 119005</strain>
    </source>
</reference>